<reference evidence="2" key="1">
    <citation type="submission" date="2014-11" db="EMBL/GenBank/DDBJ databases">
        <authorList>
            <person name="Amaro Gonzalez C."/>
        </authorList>
    </citation>
    <scope>NUCLEOTIDE SEQUENCE</scope>
</reference>
<dbReference type="EMBL" id="GBXM01012893">
    <property type="protein sequence ID" value="JAH95684.1"/>
    <property type="molecule type" value="Transcribed_RNA"/>
</dbReference>
<keyword evidence="1" id="KW-1133">Transmembrane helix</keyword>
<reference evidence="2" key="2">
    <citation type="journal article" date="2015" name="Fish Shellfish Immunol.">
        <title>Early steps in the European eel (Anguilla anguilla)-Vibrio vulnificus interaction in the gills: Role of the RtxA13 toxin.</title>
        <authorList>
            <person name="Callol A."/>
            <person name="Pajuelo D."/>
            <person name="Ebbesson L."/>
            <person name="Teles M."/>
            <person name="MacKenzie S."/>
            <person name="Amaro C."/>
        </authorList>
    </citation>
    <scope>NUCLEOTIDE SEQUENCE</scope>
</reference>
<feature type="transmembrane region" description="Helical" evidence="1">
    <location>
        <begin position="12"/>
        <end position="35"/>
    </location>
</feature>
<organism evidence="2">
    <name type="scientific">Anguilla anguilla</name>
    <name type="common">European freshwater eel</name>
    <name type="synonym">Muraena anguilla</name>
    <dbReference type="NCBI Taxonomy" id="7936"/>
    <lineage>
        <taxon>Eukaryota</taxon>
        <taxon>Metazoa</taxon>
        <taxon>Chordata</taxon>
        <taxon>Craniata</taxon>
        <taxon>Vertebrata</taxon>
        <taxon>Euteleostomi</taxon>
        <taxon>Actinopterygii</taxon>
        <taxon>Neopterygii</taxon>
        <taxon>Teleostei</taxon>
        <taxon>Anguilliformes</taxon>
        <taxon>Anguillidae</taxon>
        <taxon>Anguilla</taxon>
    </lineage>
</organism>
<sequence length="52" mass="6299">MKMCFHGYSRILWTNTVPINFILRFLCFVICKTFVFPVQHDKFTNRIQIGWS</sequence>
<accession>A0A0E9WZ94</accession>
<keyword evidence="1" id="KW-0812">Transmembrane</keyword>
<evidence type="ECO:0000256" key="1">
    <source>
        <dbReference type="SAM" id="Phobius"/>
    </source>
</evidence>
<dbReference type="AlphaFoldDB" id="A0A0E9WZ94"/>
<name>A0A0E9WZ94_ANGAN</name>
<evidence type="ECO:0000313" key="2">
    <source>
        <dbReference type="EMBL" id="JAH95684.1"/>
    </source>
</evidence>
<keyword evidence="1" id="KW-0472">Membrane</keyword>
<proteinExistence type="predicted"/>
<protein>
    <submittedName>
        <fullName evidence="2">Uncharacterized protein</fullName>
    </submittedName>
</protein>